<name>A0A1G6UNX9_9ACTN</name>
<evidence type="ECO:0000256" key="1">
    <source>
        <dbReference type="SAM" id="MobiDB-lite"/>
    </source>
</evidence>
<gene>
    <name evidence="2" type="ORF">SAMN04489747_0916</name>
</gene>
<dbReference type="STRING" id="675864.SAMN04489747_0916"/>
<sequence>MSRRLNPCRRCGDQPEGPTKEHRFTLRRGLTRHDDRLCSACRQGRPTHAEIVATIRRFRGRAA</sequence>
<evidence type="ECO:0000313" key="3">
    <source>
        <dbReference type="Proteomes" id="UP000198546"/>
    </source>
</evidence>
<accession>A0A1G6UNX9</accession>
<feature type="compositionally biased region" description="Basic and acidic residues" evidence="1">
    <location>
        <begin position="10"/>
        <end position="22"/>
    </location>
</feature>
<feature type="region of interest" description="Disordered" evidence="1">
    <location>
        <begin position="1"/>
        <end position="22"/>
    </location>
</feature>
<protein>
    <submittedName>
        <fullName evidence="2">Uncharacterized protein</fullName>
    </submittedName>
</protein>
<organism evidence="2 3">
    <name type="scientific">Auraticoccus monumenti</name>
    <dbReference type="NCBI Taxonomy" id="675864"/>
    <lineage>
        <taxon>Bacteria</taxon>
        <taxon>Bacillati</taxon>
        <taxon>Actinomycetota</taxon>
        <taxon>Actinomycetes</taxon>
        <taxon>Propionibacteriales</taxon>
        <taxon>Propionibacteriaceae</taxon>
        <taxon>Auraticoccus</taxon>
    </lineage>
</organism>
<proteinExistence type="predicted"/>
<keyword evidence="3" id="KW-1185">Reference proteome</keyword>
<dbReference type="RefSeq" id="WP_090591066.1">
    <property type="nucleotide sequence ID" value="NZ_LT629688.1"/>
</dbReference>
<dbReference type="Proteomes" id="UP000198546">
    <property type="component" value="Chromosome i"/>
</dbReference>
<dbReference type="AlphaFoldDB" id="A0A1G6UNX9"/>
<evidence type="ECO:0000313" key="2">
    <source>
        <dbReference type="EMBL" id="SDD42255.1"/>
    </source>
</evidence>
<dbReference type="EMBL" id="LT629688">
    <property type="protein sequence ID" value="SDD42255.1"/>
    <property type="molecule type" value="Genomic_DNA"/>
</dbReference>
<reference evidence="2 3" key="1">
    <citation type="submission" date="2016-10" db="EMBL/GenBank/DDBJ databases">
        <authorList>
            <person name="de Groot N.N."/>
        </authorList>
    </citation>
    <scope>NUCLEOTIDE SEQUENCE [LARGE SCALE GENOMIC DNA]</scope>
    <source>
        <strain evidence="2 3">MON 2.2</strain>
    </source>
</reference>